<dbReference type="GO" id="GO:0005886">
    <property type="term" value="C:plasma membrane"/>
    <property type="evidence" value="ECO:0007669"/>
    <property type="project" value="UniProtKB-SubCell"/>
</dbReference>
<feature type="transmembrane region" description="Helical" evidence="1">
    <location>
        <begin position="55"/>
        <end position="79"/>
    </location>
</feature>
<keyword evidence="1" id="KW-1133">Transmembrane helix</keyword>
<feature type="domain" description="SHOCT" evidence="2">
    <location>
        <begin position="114"/>
        <end position="140"/>
    </location>
</feature>
<dbReference type="Proteomes" id="UP000006158">
    <property type="component" value="Chromosome"/>
</dbReference>
<reference evidence="3 4" key="1">
    <citation type="journal article" date="2007" name="Genome Biol.">
        <title>Interrupted coding sequences in Mycobacterium smegmatis: authentic mutations or sequencing errors?</title>
        <authorList>
            <person name="Deshayes C."/>
            <person name="Perrodou E."/>
            <person name="Gallien S."/>
            <person name="Euphrasie D."/>
            <person name="Schaeffer C."/>
            <person name="Van-Dorsselaer A."/>
            <person name="Poch O."/>
            <person name="Lecompte O."/>
            <person name="Reyrat J.M."/>
        </authorList>
    </citation>
    <scope>NUCLEOTIDE SEQUENCE [LARGE SCALE GENOMIC DNA]</scope>
    <source>
        <strain evidence="4">ATCC 700084 / mc(2)155</strain>
    </source>
</reference>
<evidence type="ECO:0000313" key="4">
    <source>
        <dbReference type="Proteomes" id="UP000006158"/>
    </source>
</evidence>
<dbReference type="AlphaFoldDB" id="I7GFL0"/>
<evidence type="ECO:0000256" key="1">
    <source>
        <dbReference type="SAM" id="Phobius"/>
    </source>
</evidence>
<protein>
    <recommendedName>
        <fullName evidence="2">SHOCT domain-containing protein</fullName>
    </recommendedName>
</protein>
<dbReference type="Pfam" id="PF09851">
    <property type="entry name" value="SHOCT"/>
    <property type="match status" value="1"/>
</dbReference>
<gene>
    <name evidence="3" type="ordered locus">MSMEI_6110</name>
</gene>
<feature type="transmembrane region" description="Helical" evidence="1">
    <location>
        <begin position="21"/>
        <end position="43"/>
    </location>
</feature>
<name>I7GFL0_MYCS2</name>
<sequence>MRQKPRKTDKEQHMDWGSTWDFLWHFLIIFAWIAYLLVLFQILGDLFWRDHTTSGFAKALWVVFLILFPWLTALVYVIARGKGMAERARAAALAAKQETDSYIREAAGRSPAQEIADAKALLDAGTITAEEFEALKAKALS</sequence>
<proteinExistence type="predicted"/>
<dbReference type="EMBL" id="CP001663">
    <property type="protein sequence ID" value="AFP42541.1"/>
    <property type="molecule type" value="Genomic_DNA"/>
</dbReference>
<keyword evidence="1" id="KW-0812">Transmembrane</keyword>
<reference evidence="3 4" key="2">
    <citation type="journal article" date="2009" name="Genome Res.">
        <title>Ortho-proteogenomics: multiple proteomes investigation through orthology and a new MS-based protocol.</title>
        <authorList>
            <person name="Gallien S."/>
            <person name="Perrodou E."/>
            <person name="Carapito C."/>
            <person name="Deshayes C."/>
            <person name="Reyrat J.M."/>
            <person name="Van Dorsselaer A."/>
            <person name="Poch O."/>
            <person name="Schaeffer C."/>
            <person name="Lecompte O."/>
        </authorList>
    </citation>
    <scope>NUCLEOTIDE SEQUENCE [LARGE SCALE GENOMIC DNA]</scope>
    <source>
        <strain evidence="4">ATCC 700084 / mc(2)155</strain>
    </source>
</reference>
<evidence type="ECO:0000259" key="2">
    <source>
        <dbReference type="Pfam" id="PF09851"/>
    </source>
</evidence>
<evidence type="ECO:0000313" key="3">
    <source>
        <dbReference type="EMBL" id="AFP42541.1"/>
    </source>
</evidence>
<dbReference type="KEGG" id="msg:MSMEI_6110"/>
<accession>I7GFL0</accession>
<dbReference type="PATRIC" id="fig|246196.56.peg.6235"/>
<organism evidence="3 4">
    <name type="scientific">Mycolicibacterium smegmatis (strain ATCC 700084 / mc(2)155)</name>
    <name type="common">Mycobacterium smegmatis</name>
    <dbReference type="NCBI Taxonomy" id="246196"/>
    <lineage>
        <taxon>Bacteria</taxon>
        <taxon>Bacillati</taxon>
        <taxon>Actinomycetota</taxon>
        <taxon>Actinomycetes</taxon>
        <taxon>Mycobacteriales</taxon>
        <taxon>Mycobacteriaceae</taxon>
        <taxon>Mycolicibacterium</taxon>
    </lineage>
</organism>
<dbReference type="InterPro" id="IPR018649">
    <property type="entry name" value="SHOCT"/>
</dbReference>
<keyword evidence="1" id="KW-0472">Membrane</keyword>